<dbReference type="EMBL" id="CP009416">
    <property type="protein sequence ID" value="AJD92046.1"/>
    <property type="molecule type" value="Genomic_DNA"/>
</dbReference>
<reference evidence="1 2" key="1">
    <citation type="submission" date="2014-08" db="EMBL/GenBank/DDBJ databases">
        <title>Complete genome of a marine bacteria Jeotgalibacillus malaysiensis.</title>
        <authorList>
            <person name="Yaakop A.S."/>
            <person name="Chan K.-G."/>
            <person name="Goh K.M."/>
        </authorList>
    </citation>
    <scope>NUCLEOTIDE SEQUENCE [LARGE SCALE GENOMIC DNA]</scope>
    <source>
        <strain evidence="1 2">D5</strain>
    </source>
</reference>
<proteinExistence type="predicted"/>
<dbReference type="KEGG" id="jeo:JMA_27290"/>
<keyword evidence="2" id="KW-1185">Reference proteome</keyword>
<dbReference type="AlphaFoldDB" id="A0A0B5APL8"/>
<dbReference type="HOGENOM" id="CLU_2825345_0_0_9"/>
<dbReference type="STRING" id="1508404.JMA_27290"/>
<accession>A0A0B5APL8</accession>
<sequence length="66" mass="7923">MISEEILNKFSRENFPIYHFLFPEVTNGFADYFELKLHESIGGDGKFMTNLEDKCYQVELERRKEK</sequence>
<name>A0A0B5APL8_9BACL</name>
<gene>
    <name evidence="1" type="ORF">JMA_27290</name>
</gene>
<organism evidence="1 2">
    <name type="scientific">Jeotgalibacillus malaysiensis</name>
    <dbReference type="NCBI Taxonomy" id="1508404"/>
    <lineage>
        <taxon>Bacteria</taxon>
        <taxon>Bacillati</taxon>
        <taxon>Bacillota</taxon>
        <taxon>Bacilli</taxon>
        <taxon>Bacillales</taxon>
        <taxon>Caryophanaceae</taxon>
        <taxon>Jeotgalibacillus</taxon>
    </lineage>
</organism>
<protein>
    <submittedName>
        <fullName evidence="1">Uncharacterized protein</fullName>
    </submittedName>
</protein>
<dbReference type="BioCyc" id="JESP1508404:G14D9-12009-MONOMER"/>
<dbReference type="Proteomes" id="UP000031449">
    <property type="component" value="Chromosome"/>
</dbReference>
<evidence type="ECO:0000313" key="2">
    <source>
        <dbReference type="Proteomes" id="UP000031449"/>
    </source>
</evidence>
<evidence type="ECO:0000313" key="1">
    <source>
        <dbReference type="EMBL" id="AJD92046.1"/>
    </source>
</evidence>